<dbReference type="Gene3D" id="3.30.420.140">
    <property type="entry name" value="YqgF/RNase H-like domain"/>
    <property type="match status" value="1"/>
</dbReference>
<organism evidence="7 8">
    <name type="scientific">Hypericibacter adhaerens</name>
    <dbReference type="NCBI Taxonomy" id="2602016"/>
    <lineage>
        <taxon>Bacteria</taxon>
        <taxon>Pseudomonadati</taxon>
        <taxon>Pseudomonadota</taxon>
        <taxon>Alphaproteobacteria</taxon>
        <taxon>Rhodospirillales</taxon>
        <taxon>Dongiaceae</taxon>
        <taxon>Hypericibacter</taxon>
    </lineage>
</organism>
<dbReference type="InterPro" id="IPR005227">
    <property type="entry name" value="YqgF"/>
</dbReference>
<evidence type="ECO:0000256" key="3">
    <source>
        <dbReference type="ARBA" id="ARBA00022722"/>
    </source>
</evidence>
<sequence>MPLLAADALRQALPPRGALMGLDVGTKTIGMALSDPDRRVASPLDTIRRTKFGEDAARLEALIDERRVAGLVIGLPVALDGSEGPRCQSVRQFAANLMARRDLPTLLWDERFSTAAIERFLVDEADMSRKRRSEVVDKMAAAYILQGALDALNRAP</sequence>
<evidence type="ECO:0000313" key="8">
    <source>
        <dbReference type="Proteomes" id="UP000325797"/>
    </source>
</evidence>
<dbReference type="OrthoDB" id="9796140at2"/>
<dbReference type="GO" id="GO:0005829">
    <property type="term" value="C:cytosol"/>
    <property type="evidence" value="ECO:0007669"/>
    <property type="project" value="TreeGrafter"/>
</dbReference>
<dbReference type="RefSeq" id="WP_151118524.1">
    <property type="nucleotide sequence ID" value="NZ_CP042582.1"/>
</dbReference>
<dbReference type="InterPro" id="IPR006641">
    <property type="entry name" value="YqgF/RNaseH-like_dom"/>
</dbReference>
<evidence type="ECO:0000256" key="1">
    <source>
        <dbReference type="ARBA" id="ARBA00022490"/>
    </source>
</evidence>
<dbReference type="Proteomes" id="UP000325797">
    <property type="component" value="Chromosome"/>
</dbReference>
<comment type="subcellular location">
    <subcellularLocation>
        <location evidence="5">Cytoplasm</location>
    </subcellularLocation>
</comment>
<dbReference type="SUPFAM" id="SSF53098">
    <property type="entry name" value="Ribonuclease H-like"/>
    <property type="match status" value="1"/>
</dbReference>
<reference evidence="7 8" key="1">
    <citation type="submission" date="2019-08" db="EMBL/GenBank/DDBJ databases">
        <title>Hyperibacter terrae gen. nov., sp. nov. and Hyperibacter viscosus sp. nov., two new members in the family Rhodospirillaceae isolated from the rhizosphere of Hypericum perforatum.</title>
        <authorList>
            <person name="Noviana Z."/>
        </authorList>
    </citation>
    <scope>NUCLEOTIDE SEQUENCE [LARGE SCALE GENOMIC DNA]</scope>
    <source>
        <strain evidence="7 8">R5959</strain>
    </source>
</reference>
<dbReference type="GO" id="GO:0004518">
    <property type="term" value="F:nuclease activity"/>
    <property type="evidence" value="ECO:0007669"/>
    <property type="project" value="UniProtKB-KW"/>
</dbReference>
<comment type="function">
    <text evidence="5">Could be a nuclease involved in processing of the 5'-end of pre-16S rRNA.</text>
</comment>
<evidence type="ECO:0000313" key="7">
    <source>
        <dbReference type="EMBL" id="QEX23098.1"/>
    </source>
</evidence>
<evidence type="ECO:0000256" key="5">
    <source>
        <dbReference type="HAMAP-Rule" id="MF_00651"/>
    </source>
</evidence>
<dbReference type="NCBIfam" id="TIGR00250">
    <property type="entry name" value="RNAse_H_YqgF"/>
    <property type="match status" value="1"/>
</dbReference>
<keyword evidence="1 5" id="KW-0963">Cytoplasm</keyword>
<protein>
    <recommendedName>
        <fullName evidence="5">Putative pre-16S rRNA nuclease</fullName>
        <ecNumber evidence="5">3.1.-.-</ecNumber>
    </recommendedName>
</protein>
<dbReference type="InterPro" id="IPR012337">
    <property type="entry name" value="RNaseH-like_sf"/>
</dbReference>
<keyword evidence="2 5" id="KW-0690">Ribosome biogenesis</keyword>
<evidence type="ECO:0000256" key="4">
    <source>
        <dbReference type="ARBA" id="ARBA00022801"/>
    </source>
</evidence>
<dbReference type="HAMAP" id="MF_00651">
    <property type="entry name" value="Nuclease_YqgF"/>
    <property type="match status" value="1"/>
</dbReference>
<proteinExistence type="inferred from homology"/>
<dbReference type="EMBL" id="CP042582">
    <property type="protein sequence ID" value="QEX23098.1"/>
    <property type="molecule type" value="Genomic_DNA"/>
</dbReference>
<evidence type="ECO:0000259" key="6">
    <source>
        <dbReference type="SMART" id="SM00732"/>
    </source>
</evidence>
<dbReference type="PANTHER" id="PTHR33317">
    <property type="entry name" value="POLYNUCLEOTIDYL TRANSFERASE, RIBONUCLEASE H-LIKE SUPERFAMILY PROTEIN"/>
    <property type="match status" value="1"/>
</dbReference>
<evidence type="ECO:0000256" key="2">
    <source>
        <dbReference type="ARBA" id="ARBA00022517"/>
    </source>
</evidence>
<dbReference type="CDD" id="cd16964">
    <property type="entry name" value="YqgF"/>
    <property type="match status" value="1"/>
</dbReference>
<dbReference type="PANTHER" id="PTHR33317:SF4">
    <property type="entry name" value="POLYNUCLEOTIDYL TRANSFERASE, RIBONUCLEASE H-LIKE SUPERFAMILY PROTEIN"/>
    <property type="match status" value="1"/>
</dbReference>
<dbReference type="Pfam" id="PF03652">
    <property type="entry name" value="RuvX"/>
    <property type="match status" value="1"/>
</dbReference>
<keyword evidence="3 5" id="KW-0540">Nuclease</keyword>
<gene>
    <name evidence="7" type="ORF">FRZ61_30330</name>
</gene>
<dbReference type="InterPro" id="IPR037027">
    <property type="entry name" value="YqgF/RNaseH-like_dom_sf"/>
</dbReference>
<dbReference type="GO" id="GO:0016788">
    <property type="term" value="F:hydrolase activity, acting on ester bonds"/>
    <property type="evidence" value="ECO:0007669"/>
    <property type="project" value="UniProtKB-UniRule"/>
</dbReference>
<dbReference type="EC" id="3.1.-.-" evidence="5"/>
<dbReference type="KEGG" id="hadh:FRZ61_30330"/>
<dbReference type="AlphaFoldDB" id="A0A5J6MZA7"/>
<feature type="domain" description="YqgF/RNase H-like" evidence="6">
    <location>
        <begin position="17"/>
        <end position="117"/>
    </location>
</feature>
<name>A0A5J6MZA7_9PROT</name>
<keyword evidence="4 5" id="KW-0378">Hydrolase</keyword>
<accession>A0A5J6MZA7</accession>
<comment type="similarity">
    <text evidence="5">Belongs to the YqgF HJR family.</text>
</comment>
<dbReference type="GO" id="GO:0000967">
    <property type="term" value="P:rRNA 5'-end processing"/>
    <property type="evidence" value="ECO:0007669"/>
    <property type="project" value="UniProtKB-UniRule"/>
</dbReference>
<keyword evidence="8" id="KW-1185">Reference proteome</keyword>
<dbReference type="SMART" id="SM00732">
    <property type="entry name" value="YqgFc"/>
    <property type="match status" value="1"/>
</dbReference>